<evidence type="ECO:0000313" key="3">
    <source>
        <dbReference type="Proteomes" id="UP000025171"/>
    </source>
</evidence>
<dbReference type="AlphaFoldDB" id="A0A059FLS7"/>
<dbReference type="eggNOG" id="COG2226">
    <property type="taxonomic scope" value="Bacteria"/>
</dbReference>
<gene>
    <name evidence="2" type="ORF">HJO_10772</name>
</gene>
<dbReference type="SUPFAM" id="SSF53335">
    <property type="entry name" value="S-adenosyl-L-methionine-dependent methyltransferases"/>
    <property type="match status" value="1"/>
</dbReference>
<dbReference type="GO" id="GO:0008757">
    <property type="term" value="F:S-adenosylmethionine-dependent methyltransferase activity"/>
    <property type="evidence" value="ECO:0007669"/>
    <property type="project" value="InterPro"/>
</dbReference>
<dbReference type="PATRIC" id="fig|1280950.3.peg.2156"/>
<comment type="caution">
    <text evidence="2">The sequence shown here is derived from an EMBL/GenBank/DDBJ whole genome shotgun (WGS) entry which is preliminary data.</text>
</comment>
<keyword evidence="2" id="KW-0489">Methyltransferase</keyword>
<proteinExistence type="predicted"/>
<feature type="domain" description="Methyltransferase type 11" evidence="1">
    <location>
        <begin position="92"/>
        <end position="180"/>
    </location>
</feature>
<dbReference type="OrthoDB" id="9792690at2"/>
<reference evidence="2 3" key="1">
    <citation type="journal article" date="2014" name="Antonie Van Leeuwenhoek">
        <title>Hyphomonas beringensis sp. nov. and Hyphomonas chukchiensis sp. nov., isolated from surface seawater of the Bering Sea and Chukchi Sea.</title>
        <authorList>
            <person name="Li C."/>
            <person name="Lai Q."/>
            <person name="Li G."/>
            <person name="Dong C."/>
            <person name="Wang J."/>
            <person name="Liao Y."/>
            <person name="Shao Z."/>
        </authorList>
    </citation>
    <scope>NUCLEOTIDE SEQUENCE [LARGE SCALE GENOMIC DNA]</scope>
    <source>
        <strain evidence="2 3">MHS-2</strain>
    </source>
</reference>
<accession>A0A059FLS7</accession>
<dbReference type="Proteomes" id="UP000025171">
    <property type="component" value="Unassembled WGS sequence"/>
</dbReference>
<evidence type="ECO:0000313" key="2">
    <source>
        <dbReference type="EMBL" id="KCZ91594.1"/>
    </source>
</evidence>
<evidence type="ECO:0000259" key="1">
    <source>
        <dbReference type="Pfam" id="PF08241"/>
    </source>
</evidence>
<dbReference type="InterPro" id="IPR029063">
    <property type="entry name" value="SAM-dependent_MTases_sf"/>
</dbReference>
<dbReference type="CDD" id="cd02440">
    <property type="entry name" value="AdoMet_MTases"/>
    <property type="match status" value="1"/>
</dbReference>
<dbReference type="PANTHER" id="PTHR43591">
    <property type="entry name" value="METHYLTRANSFERASE"/>
    <property type="match status" value="1"/>
</dbReference>
<keyword evidence="2" id="KW-0808">Transferase</keyword>
<organism evidence="2 3">
    <name type="scientific">Hyphomonas johnsonii MHS-2</name>
    <dbReference type="NCBI Taxonomy" id="1280950"/>
    <lineage>
        <taxon>Bacteria</taxon>
        <taxon>Pseudomonadati</taxon>
        <taxon>Pseudomonadota</taxon>
        <taxon>Alphaproteobacteria</taxon>
        <taxon>Hyphomonadales</taxon>
        <taxon>Hyphomonadaceae</taxon>
        <taxon>Hyphomonas</taxon>
    </lineage>
</organism>
<dbReference type="GO" id="GO:0032259">
    <property type="term" value="P:methylation"/>
    <property type="evidence" value="ECO:0007669"/>
    <property type="project" value="UniProtKB-KW"/>
</dbReference>
<sequence>MKREDTNRIRFVLEDVLPAFLHDSPLFRGAASLIWGKHIAELADFRERAPFLSEAEYEALYRNHPRVHEGTDNSEACIAAICADIVGDSVCDIGCGTGHLLSRIRKANPGLSRLTGVDFAIDDAAALDGIEYVAAKIEALPFADGEFDTVVCTHVIEHVLDYRKAIAELRRVARRRVIIVVPREREYRYTFNPHFNFFPYTHSFLRAMQPVPDAHACRDINRDIYYCETLDGDATPRLMAAG</sequence>
<dbReference type="Gene3D" id="3.40.50.150">
    <property type="entry name" value="Vaccinia Virus protein VP39"/>
    <property type="match status" value="1"/>
</dbReference>
<name>A0A059FLS7_9PROT</name>
<dbReference type="EMBL" id="ARYK01000005">
    <property type="protein sequence ID" value="KCZ91594.1"/>
    <property type="molecule type" value="Genomic_DNA"/>
</dbReference>
<dbReference type="STRING" id="1280950.HJO_10772"/>
<dbReference type="Pfam" id="PF08241">
    <property type="entry name" value="Methyltransf_11"/>
    <property type="match status" value="1"/>
</dbReference>
<dbReference type="RefSeq" id="WP_051618519.1">
    <property type="nucleotide sequence ID" value="NZ_ARYK01000005.1"/>
</dbReference>
<dbReference type="InterPro" id="IPR013216">
    <property type="entry name" value="Methyltransf_11"/>
</dbReference>
<protein>
    <submittedName>
        <fullName evidence="2">Type 11 SAM-dependent methyltransferase</fullName>
    </submittedName>
</protein>
<keyword evidence="3" id="KW-1185">Reference proteome</keyword>